<sequence length="198" mass="20502">MSSFSGAAGGAAGARVLPTLYVPGEQPYVRPGWAGFQTGTAVLIAGEEYFIPIYVSRTTTYDRIAISTQAGAAGLARLGIYNADDDLQPSTRILDAGTVDVSGAAGYKVKTISQELLEGFYFLTAVSDVAPTCYGPDATGMASLPITASGANASVMKQAVLAVLNQEGHVAGGLPDPATTPEHDRDARYAIVSLREVL</sequence>
<organism evidence="1">
    <name type="scientific">marine sediment metagenome</name>
    <dbReference type="NCBI Taxonomy" id="412755"/>
    <lineage>
        <taxon>unclassified sequences</taxon>
        <taxon>metagenomes</taxon>
        <taxon>ecological metagenomes</taxon>
    </lineage>
</organism>
<dbReference type="AlphaFoldDB" id="A0A0F9FE26"/>
<gene>
    <name evidence="1" type="ORF">LCGC14_1962550</name>
</gene>
<comment type="caution">
    <text evidence="1">The sequence shown here is derived from an EMBL/GenBank/DDBJ whole genome shotgun (WGS) entry which is preliminary data.</text>
</comment>
<accession>A0A0F9FE26</accession>
<proteinExistence type="predicted"/>
<name>A0A0F9FE26_9ZZZZ</name>
<dbReference type="EMBL" id="LAZR01021643">
    <property type="protein sequence ID" value="KKL84654.1"/>
    <property type="molecule type" value="Genomic_DNA"/>
</dbReference>
<evidence type="ECO:0000313" key="1">
    <source>
        <dbReference type="EMBL" id="KKL84654.1"/>
    </source>
</evidence>
<protein>
    <submittedName>
        <fullName evidence="1">Uncharacterized protein</fullName>
    </submittedName>
</protein>
<reference evidence="1" key="1">
    <citation type="journal article" date="2015" name="Nature">
        <title>Complex archaea that bridge the gap between prokaryotes and eukaryotes.</title>
        <authorList>
            <person name="Spang A."/>
            <person name="Saw J.H."/>
            <person name="Jorgensen S.L."/>
            <person name="Zaremba-Niedzwiedzka K."/>
            <person name="Martijn J."/>
            <person name="Lind A.E."/>
            <person name="van Eijk R."/>
            <person name="Schleper C."/>
            <person name="Guy L."/>
            <person name="Ettema T.J."/>
        </authorList>
    </citation>
    <scope>NUCLEOTIDE SEQUENCE</scope>
</reference>